<dbReference type="Gene3D" id="1.10.150.20">
    <property type="entry name" value="5' to 3' exonuclease, C-terminal subdomain"/>
    <property type="match status" value="1"/>
</dbReference>
<dbReference type="SMART" id="SM00662">
    <property type="entry name" value="RPOLD"/>
    <property type="match status" value="1"/>
</dbReference>
<dbReference type="Gene3D" id="3.30.1360.10">
    <property type="entry name" value="RNA polymerase, RBP11-like subunit"/>
    <property type="match status" value="1"/>
</dbReference>
<dbReference type="Pfam" id="PF01000">
    <property type="entry name" value="RNA_pol_A_bac"/>
    <property type="match status" value="1"/>
</dbReference>
<dbReference type="Pfam" id="PF03118">
    <property type="entry name" value="RNA_pol_A_CTD"/>
    <property type="match status" value="1"/>
</dbReference>
<feature type="compositionally biased region" description="Basic and acidic residues" evidence="10">
    <location>
        <begin position="551"/>
        <end position="560"/>
    </location>
</feature>
<dbReference type="SUPFAM" id="SSF47789">
    <property type="entry name" value="C-terminal domain of RNA polymerase alpha subunit"/>
    <property type="match status" value="1"/>
</dbReference>
<evidence type="ECO:0000256" key="8">
    <source>
        <dbReference type="ARBA" id="ARBA00031776"/>
    </source>
</evidence>
<dbReference type="GO" id="GO:0046983">
    <property type="term" value="F:protein dimerization activity"/>
    <property type="evidence" value="ECO:0007669"/>
    <property type="project" value="InterPro"/>
</dbReference>
<organism evidence="12">
    <name type="scientific">Pseudocharacium americanum</name>
    <dbReference type="NCBI Taxonomy" id="231080"/>
    <lineage>
        <taxon>Eukaryota</taxon>
        <taxon>Viridiplantae</taxon>
        <taxon>Chlorophyta</taxon>
        <taxon>core chlorophytes</taxon>
        <taxon>Ulvophyceae</taxon>
        <taxon>Ignatiales</taxon>
        <taxon>Ignatiaceae</taxon>
        <taxon>Pseudocharacium</taxon>
    </lineage>
</organism>
<dbReference type="GeneID" id="32890172"/>
<dbReference type="InterPro" id="IPR011260">
    <property type="entry name" value="RNAP_asu_C"/>
</dbReference>
<dbReference type="Pfam" id="PF01193">
    <property type="entry name" value="RNA_pol_L"/>
    <property type="match status" value="1"/>
</dbReference>
<dbReference type="InterPro" id="IPR036643">
    <property type="entry name" value="RNApol_insert_sf"/>
</dbReference>
<comment type="similarity">
    <text evidence="2">Belongs to the RNA polymerase alpha chain family.</text>
</comment>
<comment type="function">
    <text evidence="1">DNA-dependent RNA polymerase catalyzes the transcription of DNA into RNA using the four ribonucleoside triphosphates as substrates.</text>
</comment>
<evidence type="ECO:0000256" key="7">
    <source>
        <dbReference type="ARBA" id="ARBA00023163"/>
    </source>
</evidence>
<proteinExistence type="inferred from homology"/>
<dbReference type="EC" id="2.7.7.6" evidence="3"/>
<keyword evidence="6" id="KW-0548">Nucleotidyltransferase</keyword>
<evidence type="ECO:0000256" key="2">
    <source>
        <dbReference type="ARBA" id="ARBA00007123"/>
    </source>
</evidence>
<feature type="domain" description="DNA-directed RNA polymerase RpoA/D/Rpb3-type" evidence="11">
    <location>
        <begin position="20"/>
        <end position="505"/>
    </location>
</feature>
<accession>A0A1W6EGS6</accession>
<keyword evidence="5" id="KW-0808">Transferase</keyword>
<evidence type="ECO:0000256" key="10">
    <source>
        <dbReference type="SAM" id="MobiDB-lite"/>
    </source>
</evidence>
<dbReference type="EMBL" id="KY407658">
    <property type="protein sequence ID" value="ARK14602.1"/>
    <property type="molecule type" value="Genomic_DNA"/>
</dbReference>
<evidence type="ECO:0000256" key="4">
    <source>
        <dbReference type="ARBA" id="ARBA00022478"/>
    </source>
</evidence>
<dbReference type="SUPFAM" id="SSF56553">
    <property type="entry name" value="Insert subdomain of RNA polymerase alpha subunit"/>
    <property type="match status" value="1"/>
</dbReference>
<dbReference type="InterPro" id="IPR011262">
    <property type="entry name" value="DNA-dir_RNA_pol_insert"/>
</dbReference>
<sequence length="711" mass="80779">MEPFLLSCIDSKIENNRSFYGRFQLGPFDTGQGITLANALRRTLLSELTGLAITLIEIQGVSHEYSSILGVRESILDILQNLKQLVFKSDFQVHEPQIGYLIISGPAVVRAGDLKLPLPIQCVDPEQYIATLSYNGYLNIKFIINQGKKYIIQTPVDSDYLKQCSILKNFHFPKTNQLNQWGGSSNFNESQTRFKLHEPINRAKLDFPNQKTISPIEPINRKSILPSERSEIPTTPPSIFFPSVIPSGGSNDVPSSEYPPSKITINENSTKNKGFEPGGLSFAQTEGQEKKNNFIGSSEFAINKYLLSKEWFVKKKNQSSRLIEDRAKRSELDPPDPSPLARFPQERKNENTRQFYNQGTEKSQTNLIGNTTSPFSSIDVTTMSKEPPIEPRDSLNEANFPKTISSDQPSKIPPLKRAERSSISPNVRSEFPSSPIRPISGFFPIDALFMPINKVNYIIELDENYENSKERVILEIWTNGSLHPRQAIHDAIKCLIELFRPFQKTRFTQFFSSSSVKTTKKTLNNVKFKILFKNNMSSVQFSGPQSRSRKGLKETNERSQWEGGYPTHRSVSQLDEAQSFPLLQISEAKLSQPGGSNEVRSNNLNLKKISKISPSSEDDENTKINNFRNLQYQKLHLLFKRKLETLDIGNFDFSLKLYIQLKSQNINTISELLKYSSEDLFQFKNIKKHDLEELNNVLSQVGLNLRDSSNN</sequence>
<keyword evidence="7" id="KW-0804">Transcription</keyword>
<evidence type="ECO:0000256" key="6">
    <source>
        <dbReference type="ARBA" id="ARBA00022695"/>
    </source>
</evidence>
<feature type="region of interest" description="Disordered" evidence="10">
    <location>
        <begin position="539"/>
        <end position="567"/>
    </location>
</feature>
<comment type="catalytic activity">
    <reaction evidence="9">
        <text>RNA(n) + a ribonucleoside 5'-triphosphate = RNA(n+1) + diphosphate</text>
        <dbReference type="Rhea" id="RHEA:21248"/>
        <dbReference type="Rhea" id="RHEA-COMP:14527"/>
        <dbReference type="Rhea" id="RHEA-COMP:17342"/>
        <dbReference type="ChEBI" id="CHEBI:33019"/>
        <dbReference type="ChEBI" id="CHEBI:61557"/>
        <dbReference type="ChEBI" id="CHEBI:140395"/>
        <dbReference type="EC" id="2.7.7.6"/>
    </reaction>
</comment>
<evidence type="ECO:0000256" key="3">
    <source>
        <dbReference type="ARBA" id="ARBA00012418"/>
    </source>
</evidence>
<reference evidence="12" key="1">
    <citation type="journal article" date="2017" name="Sci. Rep.">
        <title>Divergent copies of the large inverted repeat in the chloroplast genomes of ulvophycean green algae.</title>
        <authorList>
            <person name="Turmel M."/>
            <person name="Otis C."/>
            <person name="Lemieux C."/>
        </authorList>
    </citation>
    <scope>NUCLEOTIDE SEQUENCE</scope>
</reference>
<dbReference type="GO" id="GO:0006351">
    <property type="term" value="P:DNA-templated transcription"/>
    <property type="evidence" value="ECO:0007669"/>
    <property type="project" value="InterPro"/>
</dbReference>
<dbReference type="SUPFAM" id="SSF55257">
    <property type="entry name" value="RBP11-like subunits of RNA polymerase"/>
    <property type="match status" value="1"/>
</dbReference>
<dbReference type="AlphaFoldDB" id="A0A1W6EGS6"/>
<evidence type="ECO:0000259" key="11">
    <source>
        <dbReference type="SMART" id="SM00662"/>
    </source>
</evidence>
<dbReference type="GO" id="GO:0003899">
    <property type="term" value="F:DNA-directed RNA polymerase activity"/>
    <property type="evidence" value="ECO:0007669"/>
    <property type="project" value="UniProtKB-EC"/>
</dbReference>
<dbReference type="CDD" id="cd06928">
    <property type="entry name" value="RNAP_alpha_NTD"/>
    <property type="match status" value="1"/>
</dbReference>
<dbReference type="Gene3D" id="2.170.120.12">
    <property type="entry name" value="DNA-directed RNA polymerase, insert domain"/>
    <property type="match status" value="1"/>
</dbReference>
<dbReference type="GO" id="GO:0000428">
    <property type="term" value="C:DNA-directed RNA polymerase complex"/>
    <property type="evidence" value="ECO:0007669"/>
    <property type="project" value="UniProtKB-KW"/>
</dbReference>
<evidence type="ECO:0000256" key="1">
    <source>
        <dbReference type="ARBA" id="ARBA00004026"/>
    </source>
</evidence>
<geneLocation type="chloroplast" evidence="12"/>
<dbReference type="GO" id="GO:0003677">
    <property type="term" value="F:DNA binding"/>
    <property type="evidence" value="ECO:0007669"/>
    <property type="project" value="InterPro"/>
</dbReference>
<feature type="compositionally biased region" description="Polar residues" evidence="10">
    <location>
        <begin position="352"/>
        <end position="384"/>
    </location>
</feature>
<keyword evidence="12" id="KW-0150">Chloroplast</keyword>
<evidence type="ECO:0000313" key="12">
    <source>
        <dbReference type="EMBL" id="ARK14602.1"/>
    </source>
</evidence>
<evidence type="ECO:0000256" key="9">
    <source>
        <dbReference type="ARBA" id="ARBA00048552"/>
    </source>
</evidence>
<keyword evidence="4" id="KW-0240">DNA-directed RNA polymerase</keyword>
<dbReference type="InterPro" id="IPR011263">
    <property type="entry name" value="DNA-dir_RNA_pol_RpoA/D/Rpb3"/>
</dbReference>
<dbReference type="GO" id="GO:0005737">
    <property type="term" value="C:cytoplasm"/>
    <property type="evidence" value="ECO:0007669"/>
    <property type="project" value="UniProtKB-ARBA"/>
</dbReference>
<name>A0A1W6EGS6_9CHLO</name>
<dbReference type="RefSeq" id="YP_009367645.1">
    <property type="nucleotide sequence ID" value="NC_034711.1"/>
</dbReference>
<keyword evidence="12" id="KW-0934">Plastid</keyword>
<gene>
    <name evidence="12" type="primary">rpoA</name>
</gene>
<dbReference type="InterPro" id="IPR036603">
    <property type="entry name" value="RBP11-like"/>
</dbReference>
<protein>
    <recommendedName>
        <fullName evidence="3">DNA-directed RNA polymerase</fullName>
        <ecNumber evidence="3">2.7.7.6</ecNumber>
    </recommendedName>
    <alternativeName>
        <fullName evidence="8">Plastid-encoded RNA polymerase subunit alpha</fullName>
    </alternativeName>
</protein>
<feature type="compositionally biased region" description="Basic and acidic residues" evidence="10">
    <location>
        <begin position="322"/>
        <end position="332"/>
    </location>
</feature>
<feature type="region of interest" description="Disordered" evidence="10">
    <location>
        <begin position="318"/>
        <end position="430"/>
    </location>
</feature>
<evidence type="ECO:0000256" key="5">
    <source>
        <dbReference type="ARBA" id="ARBA00022679"/>
    </source>
</evidence>